<name>A0ACC0JAR2_CHOFU</name>
<organism evidence="1 2">
    <name type="scientific">Choristoneura fumiferana</name>
    <name type="common">Spruce budworm moth</name>
    <name type="synonym">Archips fumiferana</name>
    <dbReference type="NCBI Taxonomy" id="7141"/>
    <lineage>
        <taxon>Eukaryota</taxon>
        <taxon>Metazoa</taxon>
        <taxon>Ecdysozoa</taxon>
        <taxon>Arthropoda</taxon>
        <taxon>Hexapoda</taxon>
        <taxon>Insecta</taxon>
        <taxon>Pterygota</taxon>
        <taxon>Neoptera</taxon>
        <taxon>Endopterygota</taxon>
        <taxon>Lepidoptera</taxon>
        <taxon>Glossata</taxon>
        <taxon>Ditrysia</taxon>
        <taxon>Tortricoidea</taxon>
        <taxon>Tortricidae</taxon>
        <taxon>Tortricinae</taxon>
        <taxon>Choristoneura</taxon>
    </lineage>
</organism>
<evidence type="ECO:0000313" key="2">
    <source>
        <dbReference type="Proteomes" id="UP001064048"/>
    </source>
</evidence>
<reference evidence="1 2" key="1">
    <citation type="journal article" date="2022" name="Genome Biol. Evol.">
        <title>The Spruce Budworm Genome: Reconstructing the Evolutionary History of Antifreeze Proteins.</title>
        <authorList>
            <person name="Beliveau C."/>
            <person name="Gagne P."/>
            <person name="Picq S."/>
            <person name="Vernygora O."/>
            <person name="Keeling C.I."/>
            <person name="Pinkney K."/>
            <person name="Doucet D."/>
            <person name="Wen F."/>
            <person name="Johnston J.S."/>
            <person name="Maaroufi H."/>
            <person name="Boyle B."/>
            <person name="Laroche J."/>
            <person name="Dewar K."/>
            <person name="Juretic N."/>
            <person name="Blackburn G."/>
            <person name="Nisole A."/>
            <person name="Brunet B."/>
            <person name="Brandao M."/>
            <person name="Lumley L."/>
            <person name="Duan J."/>
            <person name="Quan G."/>
            <person name="Lucarotti C.J."/>
            <person name="Roe A.D."/>
            <person name="Sperling F.A.H."/>
            <person name="Levesque R.C."/>
            <person name="Cusson M."/>
        </authorList>
    </citation>
    <scope>NUCLEOTIDE SEQUENCE [LARGE SCALE GENOMIC DNA]</scope>
    <source>
        <strain evidence="1">Glfc:IPQL:Cfum</strain>
    </source>
</reference>
<proteinExistence type="predicted"/>
<comment type="caution">
    <text evidence="1">The sequence shown here is derived from an EMBL/GenBank/DDBJ whole genome shotgun (WGS) entry which is preliminary data.</text>
</comment>
<gene>
    <name evidence="1" type="ORF">MSG28_008285</name>
</gene>
<accession>A0ACC0JAR2</accession>
<dbReference type="Proteomes" id="UP001064048">
    <property type="component" value="Chromosome 13"/>
</dbReference>
<protein>
    <submittedName>
        <fullName evidence="1">Uncharacterized protein</fullName>
    </submittedName>
</protein>
<sequence>MDKADVLPYKDDKIPFEEALHKTGFGLYNYLLTGLVGLSTISFVTLAYCSSIIVPTSACELETTTAQQGLVVAVPIAGGIVGSLVWGFLGDTRGRRKMLLASLCCGATSNALASLSVNWVMLMVLQFCTVALGSGIYTLSMTLLSESVPLAKRNFIMLLVSSIFLLGQGIMSVMAIPIIPLRFSHYLSALDIYWNSWRTLQLTYSLPSLICIVWLLFMQESPKFILAKGDEEGALTILRRIHRINKGRRAEELQVKGLLGEAALSDENKPKAKDQIMPLFKAPYLKYTLIMASLFILFQTLVSLLVWLPTIANQFIQMMQAGEASDFTMCEILDASGDMTVDPDAVPCSLNTIALLILLVICSLHSIFNTLLSLIVNKTGRRNTTMVITAVCGLAGILVNLVPNAIGSAIFCVVFSMGIVVLGFYTAMSVALFPTNLRTMAVAMTMTGGRIVSVGLIQIVNYLLVNSCSLGFYLLGALFASSALVLALLPDDRLIFRPKPDTEASTPQEENAEAKE</sequence>
<evidence type="ECO:0000313" key="1">
    <source>
        <dbReference type="EMBL" id="KAI8421222.1"/>
    </source>
</evidence>
<keyword evidence="2" id="KW-1185">Reference proteome</keyword>
<dbReference type="EMBL" id="CM046113">
    <property type="protein sequence ID" value="KAI8421222.1"/>
    <property type="molecule type" value="Genomic_DNA"/>
</dbReference>